<protein>
    <recommendedName>
        <fullName evidence="5">Armadillo-type fold</fullName>
    </recommendedName>
</protein>
<feature type="coiled-coil region" evidence="1">
    <location>
        <begin position="776"/>
        <end position="821"/>
    </location>
</feature>
<reference evidence="4" key="1">
    <citation type="journal article" date="2006" name="PLoS Biol.">
        <title>Macronuclear genome sequence of the ciliate Tetrahymena thermophila, a model eukaryote.</title>
        <authorList>
            <person name="Eisen J.A."/>
            <person name="Coyne R.S."/>
            <person name="Wu M."/>
            <person name="Wu D."/>
            <person name="Thiagarajan M."/>
            <person name="Wortman J.R."/>
            <person name="Badger J.H."/>
            <person name="Ren Q."/>
            <person name="Amedeo P."/>
            <person name="Jones K.M."/>
            <person name="Tallon L.J."/>
            <person name="Delcher A.L."/>
            <person name="Salzberg S.L."/>
            <person name="Silva J.C."/>
            <person name="Haas B.J."/>
            <person name="Majoros W.H."/>
            <person name="Farzad M."/>
            <person name="Carlton J.M."/>
            <person name="Smith R.K. Jr."/>
            <person name="Garg J."/>
            <person name="Pearlman R.E."/>
            <person name="Karrer K.M."/>
            <person name="Sun L."/>
            <person name="Manning G."/>
            <person name="Elde N.C."/>
            <person name="Turkewitz A.P."/>
            <person name="Asai D.J."/>
            <person name="Wilkes D.E."/>
            <person name="Wang Y."/>
            <person name="Cai H."/>
            <person name="Collins K."/>
            <person name="Stewart B.A."/>
            <person name="Lee S.R."/>
            <person name="Wilamowska K."/>
            <person name="Weinberg Z."/>
            <person name="Ruzzo W.L."/>
            <person name="Wloga D."/>
            <person name="Gaertig J."/>
            <person name="Frankel J."/>
            <person name="Tsao C.-C."/>
            <person name="Gorovsky M.A."/>
            <person name="Keeling P.J."/>
            <person name="Waller R.F."/>
            <person name="Patron N.J."/>
            <person name="Cherry J.M."/>
            <person name="Stover N.A."/>
            <person name="Krieger C.J."/>
            <person name="del Toro C."/>
            <person name="Ryder H.F."/>
            <person name="Williamson S.C."/>
            <person name="Barbeau R.A."/>
            <person name="Hamilton E.P."/>
            <person name="Orias E."/>
        </authorList>
    </citation>
    <scope>NUCLEOTIDE SEQUENCE [LARGE SCALE GENOMIC DNA]</scope>
    <source>
        <strain evidence="4">SB210</strain>
    </source>
</reference>
<proteinExistence type="predicted"/>
<dbReference type="Proteomes" id="UP000009168">
    <property type="component" value="Unassembled WGS sequence"/>
</dbReference>
<keyword evidence="4" id="KW-1185">Reference proteome</keyword>
<dbReference type="InParanoid" id="Q237I7"/>
<keyword evidence="1" id="KW-0175">Coiled coil</keyword>
<name>Q237I7_TETTS</name>
<feature type="coiled-coil region" evidence="1">
    <location>
        <begin position="696"/>
        <end position="727"/>
    </location>
</feature>
<evidence type="ECO:0000313" key="4">
    <source>
        <dbReference type="Proteomes" id="UP000009168"/>
    </source>
</evidence>
<dbReference type="EMBL" id="GG662743">
    <property type="protein sequence ID" value="EAR92754.2"/>
    <property type="molecule type" value="Genomic_DNA"/>
</dbReference>
<dbReference type="OrthoDB" id="312045at2759"/>
<accession>Q237I7</accession>
<dbReference type="InterPro" id="IPR016024">
    <property type="entry name" value="ARM-type_fold"/>
</dbReference>
<evidence type="ECO:0000313" key="3">
    <source>
        <dbReference type="EMBL" id="EAR92754.2"/>
    </source>
</evidence>
<feature type="region of interest" description="Disordered" evidence="2">
    <location>
        <begin position="1099"/>
        <end position="1146"/>
    </location>
</feature>
<evidence type="ECO:0000256" key="1">
    <source>
        <dbReference type="SAM" id="Coils"/>
    </source>
</evidence>
<dbReference type="STRING" id="312017.Q237I7"/>
<evidence type="ECO:0000256" key="2">
    <source>
        <dbReference type="SAM" id="MobiDB-lite"/>
    </source>
</evidence>
<gene>
    <name evidence="3" type="ORF">TTHERM_00322980</name>
</gene>
<dbReference type="AlphaFoldDB" id="Q237I7"/>
<sequence>MEISEQLFKFLVSFDIIPQEATRLSNQQVRLPKEMSANFENAIYFAKIAKQINRIQQIKNNLPEQPLPNIGSLKEGNKPSSKFFNWNIVLSYFIKYDISVHPDQKTLIASGDFQAANHLLDTLHQYVIKKYPDYQNYVQKTQQLSPSKQKEKENTVDLKKVQIEKDPLQTSSSLEFLIALMSKSLHLTPNQSASLMTENCKYLAHAIVKGVRGLYDPIILLFQNINEYITHFFELCLKDMKIIFIIMNALKTGMVCKNDTVAQLACNFIFGFGVEFNKRSLSNKAWDWFVNDNNNGLYTCIKCIKRHPKLNEEIVKIFYQYGQFNFVELFTTYLKVELPDTKDHMHFISTIIQPISSHPFILQEVLQNGIMEDWLEIAFECAQPYIQNDLRLEALNFLSECWINHPKKIEEAESRANQVINHLIEGCYDSSQSVLLGINCQGQLFRLLMKLGKEKNFYAPKIYKALTQILISSLENLSMREFCLINFIDIFNEIPSIPVGIMLEPYISQIQASDKIFEKLNVCDFQFLNFISRNKNLNTKLLVLLIDFLGKILLNNIIFSNIVHDCFMELLYKYYDIPSVQDYLNKFIKINLAMYYASEKKKKPKEKVLPLYNNQAASKSLVLQPSEIEQELINAQKRAKIVQLLKSIANIQSRPINLKMKPLVAHTAIQIEEFQKKENKGMMHVLEEFGDPKEIIQEYKKEYQSHIEIQKKEREEQEERENQENMKYMNDHEKKVTENLKKYALKHQKKKITLTKEEQYKLAQLRKPQETDPKILQIIEDKKKEYKAKQESDQKKKEVENQQIEKQKQQLRKQLEVRSIEQGIAAKNKPDTEANHLFEFGSREKEMKKDNKKVSPQLNYFDLNQEEDRDKLMAEALLKKYHKLFRHLFVKYSNSIQTFDNQGMTFDKLKDKAQSITSAEVWKMIKDYELIQYITQEEHKTIFKLINTNYLNKKNDFQQIDFKGFEQYIIQFSYKFCSKPPQDLRHLPISYSIEKLIEYMKSITRKQGHSTNIFEDPDKINYEEFQMKQELNKQLKQNPNTELPEGYKKVQEKELAFKYQVPQELMLPQGMKYGYEILNEIFIQALGFTLIEPKAVESTQYKASPQVKRKSSPQPHNADNYRVQDQQRDQSKSKSPQPKSRLKSKN</sequence>
<dbReference type="SUPFAM" id="SSF48371">
    <property type="entry name" value="ARM repeat"/>
    <property type="match status" value="1"/>
</dbReference>
<dbReference type="GeneID" id="7829901"/>
<evidence type="ECO:0008006" key="5">
    <source>
        <dbReference type="Google" id="ProtNLM"/>
    </source>
</evidence>
<dbReference type="HOGENOM" id="CLU_003311_0_0_1"/>
<dbReference type="KEGG" id="tet:TTHERM_00322980"/>
<dbReference type="RefSeq" id="XP_001012999.2">
    <property type="nucleotide sequence ID" value="XM_001012999.2"/>
</dbReference>
<organism evidence="3 4">
    <name type="scientific">Tetrahymena thermophila (strain SB210)</name>
    <dbReference type="NCBI Taxonomy" id="312017"/>
    <lineage>
        <taxon>Eukaryota</taxon>
        <taxon>Sar</taxon>
        <taxon>Alveolata</taxon>
        <taxon>Ciliophora</taxon>
        <taxon>Intramacronucleata</taxon>
        <taxon>Oligohymenophorea</taxon>
        <taxon>Hymenostomatida</taxon>
        <taxon>Tetrahymenina</taxon>
        <taxon>Tetrahymenidae</taxon>
        <taxon>Tetrahymena</taxon>
    </lineage>
</organism>
<dbReference type="eggNOG" id="ENOG502SHPD">
    <property type="taxonomic scope" value="Eukaryota"/>
</dbReference>